<dbReference type="InterPro" id="IPR032675">
    <property type="entry name" value="LRR_dom_sf"/>
</dbReference>
<sequence>MKTPKKDRISYLPDELLIHILSFLPMKEAVATSALSKRWKKTYTWLSRLEFDAFPICHCQKRPYLIDSYHAFEMYVDNVLKASQSQKITTFRLHFGGYCEIRYPSSCNRVCFPDMEPMRLNAWLTFPLARAVRELDIYARVRTPGNLPSTIFVCGTLELLKLDVNLDLDVPLSVRLPNLKEFNLSLIFFPFDDSVARLVSSCPSLQRLDLYGAWLPEAPLVISSPSLHRLAIENVLEYDGRMCKVEFNVPNLEYLDHFDTCPRSYSIAHLNALVEADIELVEGCGFDSRVVLGFVCLMSNVQHLSLRYWLVLGLHYVDASELNRMLPVFRNLKSLRLGCCGYYDWNKLLMGLLNCAPFLEELTLTQGIRYVGDETDDAYMMVSDRDCQPWRRTQTVPSCLGSHFKKFVIMECYHSELDREIIKYFMRNSLVLEELVVVVCHPSVTQAARTYYEELPRASITCSVTVTDK</sequence>
<dbReference type="Gene3D" id="3.80.10.10">
    <property type="entry name" value="Ribonuclease Inhibitor"/>
    <property type="match status" value="1"/>
</dbReference>
<dbReference type="OMA" id="LPCHLRF"/>
<proteinExistence type="predicted"/>
<dbReference type="PANTHER" id="PTHR31900">
    <property type="entry name" value="F-BOX/RNI SUPERFAMILY PROTEIN-RELATED"/>
    <property type="match status" value="1"/>
</dbReference>
<evidence type="ECO:0000313" key="3">
    <source>
        <dbReference type="Proteomes" id="UP000596660"/>
    </source>
</evidence>
<gene>
    <name evidence="2" type="primary">LOC110714953</name>
</gene>
<dbReference type="Gramene" id="AUR62020965-RA">
    <property type="protein sequence ID" value="AUR62020965-RA:cds"/>
    <property type="gene ID" value="AUR62020965"/>
</dbReference>
<dbReference type="SUPFAM" id="SSF52058">
    <property type="entry name" value="L domain-like"/>
    <property type="match status" value="1"/>
</dbReference>
<dbReference type="Gene3D" id="1.20.1280.50">
    <property type="match status" value="1"/>
</dbReference>
<dbReference type="AlphaFoldDB" id="A0A803LZR4"/>
<dbReference type="InterPro" id="IPR055411">
    <property type="entry name" value="LRR_FXL15/At3g58940/PEG3-like"/>
</dbReference>
<dbReference type="Proteomes" id="UP000596660">
    <property type="component" value="Unplaced"/>
</dbReference>
<dbReference type="EnsemblPlants" id="AUR62020965-RA">
    <property type="protein sequence ID" value="AUR62020965-RA:cds"/>
    <property type="gene ID" value="AUR62020965"/>
</dbReference>
<dbReference type="RefSeq" id="XP_021749198.1">
    <property type="nucleotide sequence ID" value="XM_021893506.1"/>
</dbReference>
<dbReference type="Pfam" id="PF00646">
    <property type="entry name" value="F-box"/>
    <property type="match status" value="1"/>
</dbReference>
<dbReference type="PROSITE" id="PS50181">
    <property type="entry name" value="FBOX"/>
    <property type="match status" value="1"/>
</dbReference>
<evidence type="ECO:0000259" key="1">
    <source>
        <dbReference type="PROSITE" id="PS50181"/>
    </source>
</evidence>
<dbReference type="GeneID" id="110714953"/>
<dbReference type="InterPro" id="IPR036047">
    <property type="entry name" value="F-box-like_dom_sf"/>
</dbReference>
<dbReference type="InterPro" id="IPR006566">
    <property type="entry name" value="FBD"/>
</dbReference>
<dbReference type="Pfam" id="PF08387">
    <property type="entry name" value="FBD"/>
    <property type="match status" value="1"/>
</dbReference>
<dbReference type="InterPro" id="IPR001810">
    <property type="entry name" value="F-box_dom"/>
</dbReference>
<dbReference type="SUPFAM" id="SSF81383">
    <property type="entry name" value="F-box domain"/>
    <property type="match status" value="1"/>
</dbReference>
<keyword evidence="3" id="KW-1185">Reference proteome</keyword>
<dbReference type="OrthoDB" id="1298252at2759"/>
<evidence type="ECO:0000313" key="2">
    <source>
        <dbReference type="EnsemblPlants" id="AUR62020965-RA:cds"/>
    </source>
</evidence>
<name>A0A803LZR4_CHEQI</name>
<dbReference type="KEGG" id="cqi:110714953"/>
<reference evidence="2" key="1">
    <citation type="journal article" date="2017" name="Nature">
        <title>The genome of Chenopodium quinoa.</title>
        <authorList>
            <person name="Jarvis D.E."/>
            <person name="Ho Y.S."/>
            <person name="Lightfoot D.J."/>
            <person name="Schmoeckel S.M."/>
            <person name="Li B."/>
            <person name="Borm T.J.A."/>
            <person name="Ohyanagi H."/>
            <person name="Mineta K."/>
            <person name="Michell C.T."/>
            <person name="Saber N."/>
            <person name="Kharbatia N.M."/>
            <person name="Rupper R.R."/>
            <person name="Sharp A.R."/>
            <person name="Dally N."/>
            <person name="Boughton B.A."/>
            <person name="Woo Y.H."/>
            <person name="Gao G."/>
            <person name="Schijlen E.G.W.M."/>
            <person name="Guo X."/>
            <person name="Momin A.A."/>
            <person name="Negrao S."/>
            <person name="Al-Babili S."/>
            <person name="Gehring C."/>
            <person name="Roessner U."/>
            <person name="Jung C."/>
            <person name="Murphy K."/>
            <person name="Arold S.T."/>
            <person name="Gojobori T."/>
            <person name="van der Linden C.G."/>
            <person name="van Loo E.N."/>
            <person name="Jellen E.N."/>
            <person name="Maughan P.J."/>
            <person name="Tester M."/>
        </authorList>
    </citation>
    <scope>NUCLEOTIDE SEQUENCE [LARGE SCALE GENOMIC DNA]</scope>
    <source>
        <strain evidence="2">cv. PI 614886</strain>
    </source>
</reference>
<accession>A0A803LZR4</accession>
<dbReference type="Pfam" id="PF24758">
    <property type="entry name" value="LRR_At5g56370"/>
    <property type="match status" value="1"/>
</dbReference>
<dbReference type="SMART" id="SM00256">
    <property type="entry name" value="FBOX"/>
    <property type="match status" value="1"/>
</dbReference>
<dbReference type="InterPro" id="IPR050232">
    <property type="entry name" value="FBL13/AtMIF1-like"/>
</dbReference>
<reference evidence="2" key="2">
    <citation type="submission" date="2021-03" db="UniProtKB">
        <authorList>
            <consortium name="EnsemblPlants"/>
        </authorList>
    </citation>
    <scope>IDENTIFICATION</scope>
</reference>
<feature type="domain" description="F-box" evidence="1">
    <location>
        <begin position="6"/>
        <end position="40"/>
    </location>
</feature>
<dbReference type="RefSeq" id="XP_021749199.1">
    <property type="nucleotide sequence ID" value="XM_021893507.1"/>
</dbReference>
<dbReference type="PANTHER" id="PTHR31900:SF27">
    <property type="entry name" value="FBD DOMAIN-CONTAINING PROTEIN"/>
    <property type="match status" value="1"/>
</dbReference>
<dbReference type="CDD" id="cd22160">
    <property type="entry name" value="F-box_AtFBL13-like"/>
    <property type="match status" value="1"/>
</dbReference>
<organism evidence="2 3">
    <name type="scientific">Chenopodium quinoa</name>
    <name type="common">Quinoa</name>
    <dbReference type="NCBI Taxonomy" id="63459"/>
    <lineage>
        <taxon>Eukaryota</taxon>
        <taxon>Viridiplantae</taxon>
        <taxon>Streptophyta</taxon>
        <taxon>Embryophyta</taxon>
        <taxon>Tracheophyta</taxon>
        <taxon>Spermatophyta</taxon>
        <taxon>Magnoliopsida</taxon>
        <taxon>eudicotyledons</taxon>
        <taxon>Gunneridae</taxon>
        <taxon>Pentapetalae</taxon>
        <taxon>Caryophyllales</taxon>
        <taxon>Chenopodiaceae</taxon>
        <taxon>Chenopodioideae</taxon>
        <taxon>Atripliceae</taxon>
        <taxon>Chenopodium</taxon>
    </lineage>
</organism>
<protein>
    <recommendedName>
        <fullName evidence="1">F-box domain-containing protein</fullName>
    </recommendedName>
</protein>
<dbReference type="SMART" id="SM00579">
    <property type="entry name" value="FBD"/>
    <property type="match status" value="1"/>
</dbReference>
<dbReference type="InterPro" id="IPR053781">
    <property type="entry name" value="F-box_AtFBL13-like"/>
</dbReference>